<organism evidence="2 3">
    <name type="scientific">Obba rivulosa</name>
    <dbReference type="NCBI Taxonomy" id="1052685"/>
    <lineage>
        <taxon>Eukaryota</taxon>
        <taxon>Fungi</taxon>
        <taxon>Dikarya</taxon>
        <taxon>Basidiomycota</taxon>
        <taxon>Agaricomycotina</taxon>
        <taxon>Agaricomycetes</taxon>
        <taxon>Polyporales</taxon>
        <taxon>Gelatoporiaceae</taxon>
        <taxon>Obba</taxon>
    </lineage>
</organism>
<keyword evidence="3" id="KW-1185">Reference proteome</keyword>
<dbReference type="AlphaFoldDB" id="A0A8E2DIK8"/>
<protein>
    <submittedName>
        <fullName evidence="2">Uncharacterized protein</fullName>
    </submittedName>
</protein>
<feature type="non-terminal residue" evidence="2">
    <location>
        <position position="1"/>
    </location>
</feature>
<dbReference type="EMBL" id="KV722785">
    <property type="protein sequence ID" value="OCH83863.1"/>
    <property type="molecule type" value="Genomic_DNA"/>
</dbReference>
<gene>
    <name evidence="2" type="ORF">OBBRIDRAFT_699789</name>
</gene>
<feature type="region of interest" description="Disordered" evidence="1">
    <location>
        <begin position="319"/>
        <end position="350"/>
    </location>
</feature>
<evidence type="ECO:0000313" key="3">
    <source>
        <dbReference type="Proteomes" id="UP000250043"/>
    </source>
</evidence>
<proteinExistence type="predicted"/>
<evidence type="ECO:0000256" key="1">
    <source>
        <dbReference type="SAM" id="MobiDB-lite"/>
    </source>
</evidence>
<accession>A0A8E2DIK8</accession>
<name>A0A8E2DIK8_9APHY</name>
<feature type="region of interest" description="Disordered" evidence="1">
    <location>
        <begin position="363"/>
        <end position="384"/>
    </location>
</feature>
<feature type="compositionally biased region" description="Pro residues" evidence="1">
    <location>
        <begin position="324"/>
        <end position="335"/>
    </location>
</feature>
<reference evidence="2 3" key="1">
    <citation type="submission" date="2016-07" db="EMBL/GenBank/DDBJ databases">
        <title>Draft genome of the white-rot fungus Obba rivulosa 3A-2.</title>
        <authorList>
            <consortium name="DOE Joint Genome Institute"/>
            <person name="Miettinen O."/>
            <person name="Riley R."/>
            <person name="Acob R."/>
            <person name="Barry K."/>
            <person name="Cullen D."/>
            <person name="De Vries R."/>
            <person name="Hainaut M."/>
            <person name="Hatakka A."/>
            <person name="Henrissat B."/>
            <person name="Hilden K."/>
            <person name="Kuo R."/>
            <person name="Labutti K."/>
            <person name="Lipzen A."/>
            <person name="Makela M.R."/>
            <person name="Sandor L."/>
            <person name="Spatafora J.W."/>
            <person name="Grigoriev I.V."/>
            <person name="Hibbett D.S."/>
        </authorList>
    </citation>
    <scope>NUCLEOTIDE SEQUENCE [LARGE SCALE GENOMIC DNA]</scope>
    <source>
        <strain evidence="2 3">3A-2</strain>
    </source>
</reference>
<dbReference type="OrthoDB" id="3267359at2759"/>
<dbReference type="Proteomes" id="UP000250043">
    <property type="component" value="Unassembled WGS sequence"/>
</dbReference>
<feature type="non-terminal residue" evidence="2">
    <location>
        <position position="384"/>
    </location>
</feature>
<sequence>RRPWRHRSKRRGLKLTPTEKVAVAAKKMVRRSKRAAVMAEAQKTISGAISKVQTELGGHDFQYYQTEVMQQQRKVKTQRAPNRWNAYLMKETKSINDALPDGQPRRKASELVAEIRERWNKMSLEERLEATKESIEELKEQREMRAVAPHNTAISTFHDTHITIDTVHKMLEDLNACTDVEIVMFVVRGNSDHYNHPSAFTTSERANEFFPLAVNCSVPDLLVRFESFCLSGVRGAAAKASVARMYYMNFDMKITAKYGVVIENWPLDRFLPPSHFKSKLELEVLLKAWESDSTRFRKLSTEEFERWRDTHIYHESTIDASMPTMPPSSVAPPVVPSGTSTSRKRTRNSATLHDVVNVVGTAAGTAVPIVKKPRAPRSDKGKPR</sequence>
<evidence type="ECO:0000313" key="2">
    <source>
        <dbReference type="EMBL" id="OCH83863.1"/>
    </source>
</evidence>